<evidence type="ECO:0000259" key="3">
    <source>
        <dbReference type="SMART" id="SM01189"/>
    </source>
</evidence>
<feature type="compositionally biased region" description="Basic and acidic residues" evidence="2">
    <location>
        <begin position="281"/>
        <end position="295"/>
    </location>
</feature>
<dbReference type="AlphaFoldDB" id="A0A218XTB5"/>
<feature type="region of interest" description="Disordered" evidence="2">
    <location>
        <begin position="246"/>
        <end position="298"/>
    </location>
</feature>
<name>A0A218XTB5_PUNGR</name>
<evidence type="ECO:0000313" key="5">
    <source>
        <dbReference type="EMBL" id="PKI32574.1"/>
    </source>
</evidence>
<dbReference type="Proteomes" id="UP000233551">
    <property type="component" value="Unassembled WGS sequence"/>
</dbReference>
<dbReference type="EMBL" id="PGOL01007516">
    <property type="protein sequence ID" value="PKI32574.1"/>
    <property type="molecule type" value="Genomic_DNA"/>
</dbReference>
<accession>A0A218XTB5</accession>
<feature type="domain" description="ELM2" evidence="3">
    <location>
        <begin position="317"/>
        <end position="368"/>
    </location>
</feature>
<evidence type="ECO:0000313" key="6">
    <source>
        <dbReference type="Proteomes" id="UP000197138"/>
    </source>
</evidence>
<organism evidence="4 6">
    <name type="scientific">Punica granatum</name>
    <name type="common">Pomegranate</name>
    <dbReference type="NCBI Taxonomy" id="22663"/>
    <lineage>
        <taxon>Eukaryota</taxon>
        <taxon>Viridiplantae</taxon>
        <taxon>Streptophyta</taxon>
        <taxon>Embryophyta</taxon>
        <taxon>Tracheophyta</taxon>
        <taxon>Spermatophyta</taxon>
        <taxon>Magnoliopsida</taxon>
        <taxon>eudicotyledons</taxon>
        <taxon>Gunneridae</taxon>
        <taxon>Pentapetalae</taxon>
        <taxon>rosids</taxon>
        <taxon>malvids</taxon>
        <taxon>Myrtales</taxon>
        <taxon>Lythraceae</taxon>
        <taxon>Punica</taxon>
    </lineage>
</organism>
<reference evidence="4" key="2">
    <citation type="submission" date="2017-06" db="EMBL/GenBank/DDBJ databases">
        <title>The pomegranate genome and the genomics of punicalagin biosynthesis.</title>
        <authorList>
            <person name="Xu C."/>
        </authorList>
    </citation>
    <scope>NUCLEOTIDE SEQUENCE [LARGE SCALE GENOMIC DNA]</scope>
    <source>
        <tissue evidence="4">Fresh leaf</tissue>
    </source>
</reference>
<dbReference type="SMART" id="SM01189">
    <property type="entry name" value="ELM2"/>
    <property type="match status" value="1"/>
</dbReference>
<dbReference type="OrthoDB" id="1938591at2759"/>
<evidence type="ECO:0000313" key="7">
    <source>
        <dbReference type="Proteomes" id="UP000233551"/>
    </source>
</evidence>
<gene>
    <name evidence="4" type="ORF">CDL15_Pgr003605</name>
    <name evidence="5" type="ORF">CRG98_047037</name>
</gene>
<dbReference type="PANTHER" id="PTHR46410:SF18">
    <property type="entry name" value="AT-RICH INTERACTIVE DOMAIN-CONTAINING PROTEIN 2"/>
    <property type="match status" value="1"/>
</dbReference>
<sequence length="519" mass="59259">MEFTGGFEESFMEFGGLNADVDLGETYSWDEVKSMGQELDESKMCVEDQDSLPFDSRKGVITSAGGDNLCDEGDAKSEVLEADIDKKCNSPSKRVHNEISEEYLVSSVPKRKKNVASSPDDEFVSVVADSEGGNMRRDDDVILLDPEVYRKEVRRPRKRDPFCRMLDWLNGVAKDPCHPAVGSLPERSKWKSQGSEELWKQVLLAREAISIKRHDDVASEPPNWQKIQKMHPVMYEVHYGSSYKFRDRSRGKARSSSGKGLSPGQACSDSFSSGTQSNLEKSPDPHMARTEDHGDGNITSDYSTADSFFCMRAQQKVPVGPQFQAKVPEWDEVTSESDSKWSGTRIWPLEKTEHRSLIERDPIGKGRQDSCGCQIQGSAECIRFHIAEKRMKLKLELGSAFFRLKLDKMGEEVELSWTEEEQNRFAVIVKSNPQSQYKCFWDHMFKAFRNKSREELVSYYFNVFLLKRRAYQNRFTRDSIDSDDDESETNFAAKRVDKQEIKPSSSIFYSPTKPNAKFR</sequence>
<dbReference type="PANTHER" id="PTHR46410">
    <property type="entry name" value="AT-RICH INTERACTIVE DOMAIN-CONTAINING PROTEIN 2"/>
    <property type="match status" value="1"/>
</dbReference>
<dbReference type="InterPro" id="IPR000949">
    <property type="entry name" value="ELM2_dom"/>
</dbReference>
<dbReference type="Proteomes" id="UP000197138">
    <property type="component" value="Unassembled WGS sequence"/>
</dbReference>
<protein>
    <recommendedName>
        <fullName evidence="3">ELM2 domain-containing protein</fullName>
    </recommendedName>
</protein>
<dbReference type="EMBL" id="MTKT01000797">
    <property type="protein sequence ID" value="OWM88193.1"/>
    <property type="molecule type" value="Genomic_DNA"/>
</dbReference>
<feature type="compositionally biased region" description="Polar residues" evidence="2">
    <location>
        <begin position="265"/>
        <end position="280"/>
    </location>
</feature>
<evidence type="ECO:0000256" key="1">
    <source>
        <dbReference type="ARBA" id="ARBA00023242"/>
    </source>
</evidence>
<reference evidence="6" key="1">
    <citation type="journal article" date="2017" name="Plant J.">
        <title>The pomegranate (Punica granatum L.) genome and the genomics of punicalagin biosynthesis.</title>
        <authorList>
            <person name="Qin G."/>
            <person name="Xu C."/>
            <person name="Ming R."/>
            <person name="Tang H."/>
            <person name="Guyot R."/>
            <person name="Kramer E.M."/>
            <person name="Hu Y."/>
            <person name="Yi X."/>
            <person name="Qi Y."/>
            <person name="Xu X."/>
            <person name="Gao Z."/>
            <person name="Pan H."/>
            <person name="Jian J."/>
            <person name="Tian Y."/>
            <person name="Yue Z."/>
            <person name="Xu Y."/>
        </authorList>
    </citation>
    <scope>NUCLEOTIDE SEQUENCE [LARGE SCALE GENOMIC DNA]</scope>
    <source>
        <strain evidence="6">cv. Dabenzi</strain>
    </source>
</reference>
<proteinExistence type="predicted"/>
<dbReference type="STRING" id="22663.A0A218XTB5"/>
<reference evidence="5 7" key="3">
    <citation type="submission" date="2017-11" db="EMBL/GenBank/DDBJ databases">
        <title>De-novo sequencing of pomegranate (Punica granatum L.) genome.</title>
        <authorList>
            <person name="Akparov Z."/>
            <person name="Amiraslanov A."/>
            <person name="Hajiyeva S."/>
            <person name="Abbasov M."/>
            <person name="Kaur K."/>
            <person name="Hamwieh A."/>
            <person name="Solovyev V."/>
            <person name="Salamov A."/>
            <person name="Braich B."/>
            <person name="Kosarev P."/>
            <person name="Mahmoud A."/>
            <person name="Hajiyev E."/>
            <person name="Babayeva S."/>
            <person name="Izzatullayeva V."/>
            <person name="Mammadov A."/>
            <person name="Mammadov A."/>
            <person name="Sharifova S."/>
            <person name="Ojaghi J."/>
            <person name="Eynullazada K."/>
            <person name="Bayramov B."/>
            <person name="Abdulazimova A."/>
            <person name="Shahmuradov I."/>
        </authorList>
    </citation>
    <scope>NUCLEOTIDE SEQUENCE [LARGE SCALE GENOMIC DNA]</scope>
    <source>
        <strain evidence="5">AG2017</strain>
        <strain evidence="7">cv. AG2017</strain>
        <tissue evidence="5">Leaf</tissue>
    </source>
</reference>
<keyword evidence="1" id="KW-0539">Nucleus</keyword>
<evidence type="ECO:0000256" key="2">
    <source>
        <dbReference type="SAM" id="MobiDB-lite"/>
    </source>
</evidence>
<evidence type="ECO:0000313" key="4">
    <source>
        <dbReference type="EMBL" id="OWM88193.1"/>
    </source>
</evidence>
<keyword evidence="7" id="KW-1185">Reference proteome</keyword>
<comment type="caution">
    <text evidence="4">The sequence shown here is derived from an EMBL/GenBank/DDBJ whole genome shotgun (WGS) entry which is preliminary data.</text>
</comment>
<dbReference type="GeneID" id="116205004"/>